<dbReference type="InterPro" id="IPR036514">
    <property type="entry name" value="SGNH_hydro_sf"/>
</dbReference>
<dbReference type="PANTHER" id="PTHR30383:SF5">
    <property type="entry name" value="SGNH HYDROLASE-TYPE ESTERASE DOMAIN-CONTAINING PROTEIN"/>
    <property type="match status" value="1"/>
</dbReference>
<dbReference type="Pfam" id="PF13472">
    <property type="entry name" value="Lipase_GDSL_2"/>
    <property type="match status" value="1"/>
</dbReference>
<organism evidence="2 3">
    <name type="scientific">Zobellia uliginosa</name>
    <dbReference type="NCBI Taxonomy" id="143224"/>
    <lineage>
        <taxon>Bacteria</taxon>
        <taxon>Pseudomonadati</taxon>
        <taxon>Bacteroidota</taxon>
        <taxon>Flavobacteriia</taxon>
        <taxon>Flavobacteriales</taxon>
        <taxon>Flavobacteriaceae</taxon>
        <taxon>Zobellia</taxon>
    </lineage>
</organism>
<dbReference type="InterPro" id="IPR051532">
    <property type="entry name" value="Ester_Hydrolysis_Enzymes"/>
</dbReference>
<gene>
    <name evidence="2" type="ORF">SAMN05421766_101691</name>
</gene>
<dbReference type="RefSeq" id="WP_076453514.1">
    <property type="nucleotide sequence ID" value="NZ_FTOB01000001.1"/>
</dbReference>
<name>A0ABY1KLX8_9FLAO</name>
<dbReference type="Proteomes" id="UP000185728">
    <property type="component" value="Unassembled WGS sequence"/>
</dbReference>
<dbReference type="PANTHER" id="PTHR30383">
    <property type="entry name" value="THIOESTERASE 1/PROTEASE 1/LYSOPHOSPHOLIPASE L1"/>
    <property type="match status" value="1"/>
</dbReference>
<sequence length="251" mass="28938">MAHFSSMNRRKFINRSVWALAGTTFFGCFSNNRFKFEKNQVVGCFGDSITFAQGKGYVEMLQEKFDKERPELQLKFINLGKNSETVTGLTEKDHPGPRPYLFERLDQALDDNKIDVALFCYGMNDGIYGKPSEALFNSFKIGVYSFLEKMRQRDIKTVLITPPPLALAIAPRKDPKATSFGYKNPYPKYDEEVLKEFSRIILNMQHPYANARINIREVLYDQDQCYDKDPIHPNKVGQRLIADTIFSKLAF</sequence>
<evidence type="ECO:0000313" key="3">
    <source>
        <dbReference type="Proteomes" id="UP000185728"/>
    </source>
</evidence>
<proteinExistence type="predicted"/>
<dbReference type="EMBL" id="FTOB01000001">
    <property type="protein sequence ID" value="SIS41348.1"/>
    <property type="molecule type" value="Genomic_DNA"/>
</dbReference>
<reference evidence="2 3" key="1">
    <citation type="submission" date="2017-01" db="EMBL/GenBank/DDBJ databases">
        <authorList>
            <person name="Varghese N."/>
            <person name="Submissions S."/>
        </authorList>
    </citation>
    <scope>NUCLEOTIDE SEQUENCE [LARGE SCALE GENOMIC DNA]</scope>
    <source>
        <strain evidence="2 3">DSM 2061</strain>
    </source>
</reference>
<evidence type="ECO:0000313" key="2">
    <source>
        <dbReference type="EMBL" id="SIS41348.1"/>
    </source>
</evidence>
<dbReference type="Gene3D" id="3.40.50.1110">
    <property type="entry name" value="SGNH hydrolase"/>
    <property type="match status" value="1"/>
</dbReference>
<dbReference type="SUPFAM" id="SSF52266">
    <property type="entry name" value="SGNH hydrolase"/>
    <property type="match status" value="1"/>
</dbReference>
<accession>A0ABY1KLX8</accession>
<comment type="caution">
    <text evidence="2">The sequence shown here is derived from an EMBL/GenBank/DDBJ whole genome shotgun (WGS) entry which is preliminary data.</text>
</comment>
<feature type="domain" description="SGNH hydrolase-type esterase" evidence="1">
    <location>
        <begin position="44"/>
        <end position="240"/>
    </location>
</feature>
<protein>
    <submittedName>
        <fullName evidence="2">Lysophospholipase L1</fullName>
    </submittedName>
</protein>
<keyword evidence="3" id="KW-1185">Reference proteome</keyword>
<evidence type="ECO:0000259" key="1">
    <source>
        <dbReference type="Pfam" id="PF13472"/>
    </source>
</evidence>
<dbReference type="InterPro" id="IPR013830">
    <property type="entry name" value="SGNH_hydro"/>
</dbReference>